<evidence type="ECO:0000313" key="3">
    <source>
        <dbReference type="EMBL" id="CAA7394697.1"/>
    </source>
</evidence>
<dbReference type="Proteomes" id="UP000663760">
    <property type="component" value="Chromosome 4"/>
</dbReference>
<evidence type="ECO:0000256" key="1">
    <source>
        <dbReference type="ARBA" id="ARBA00010502"/>
    </source>
</evidence>
<dbReference type="InterPro" id="IPR008406">
    <property type="entry name" value="DRM/ARP"/>
</dbReference>
<gene>
    <name evidence="3" type="ORF">SI8410_04005358</name>
</gene>
<name>A0A7I8KA95_SPIIN</name>
<protein>
    <submittedName>
        <fullName evidence="3">Uncharacterized protein</fullName>
    </submittedName>
</protein>
<feature type="compositionally biased region" description="Low complexity" evidence="2">
    <location>
        <begin position="26"/>
        <end position="40"/>
    </location>
</feature>
<dbReference type="AlphaFoldDB" id="A0A7I8KA95"/>
<reference evidence="3" key="1">
    <citation type="submission" date="2020-02" db="EMBL/GenBank/DDBJ databases">
        <authorList>
            <person name="Scholz U."/>
            <person name="Mascher M."/>
            <person name="Fiebig A."/>
        </authorList>
    </citation>
    <scope>NUCLEOTIDE SEQUENCE</scope>
</reference>
<comment type="similarity">
    <text evidence="1">Belongs to the DRM1/ARP family.</text>
</comment>
<evidence type="ECO:0000256" key="2">
    <source>
        <dbReference type="SAM" id="MobiDB-lite"/>
    </source>
</evidence>
<accession>A0A7I8KA95</accession>
<dbReference type="EMBL" id="LR746267">
    <property type="protein sequence ID" value="CAA7394697.1"/>
    <property type="molecule type" value="Genomic_DNA"/>
</dbReference>
<organism evidence="3 4">
    <name type="scientific">Spirodela intermedia</name>
    <name type="common">Intermediate duckweed</name>
    <dbReference type="NCBI Taxonomy" id="51605"/>
    <lineage>
        <taxon>Eukaryota</taxon>
        <taxon>Viridiplantae</taxon>
        <taxon>Streptophyta</taxon>
        <taxon>Embryophyta</taxon>
        <taxon>Tracheophyta</taxon>
        <taxon>Spermatophyta</taxon>
        <taxon>Magnoliopsida</taxon>
        <taxon>Liliopsida</taxon>
        <taxon>Araceae</taxon>
        <taxon>Lemnoideae</taxon>
        <taxon>Spirodela</taxon>
    </lineage>
</organism>
<feature type="region of interest" description="Disordered" evidence="2">
    <location>
        <begin position="1"/>
        <end position="53"/>
    </location>
</feature>
<evidence type="ECO:0000313" key="4">
    <source>
        <dbReference type="Proteomes" id="UP000663760"/>
    </source>
</evidence>
<dbReference type="Pfam" id="PF05564">
    <property type="entry name" value="Auxin_repressed"/>
    <property type="match status" value="1"/>
</dbReference>
<sequence>MGWLNKLKQLSAENSPTSPKEGGGSDQRSGGSAAASAAVSTPSPDAKENVSPIVFNPGSNLFTKAIGAEILDKPPPSAATG</sequence>
<keyword evidence="4" id="KW-1185">Reference proteome</keyword>
<proteinExistence type="inferred from homology"/>